<organism evidence="1">
    <name type="scientific">Anguilla anguilla</name>
    <name type="common">European freshwater eel</name>
    <name type="synonym">Muraena anguilla</name>
    <dbReference type="NCBI Taxonomy" id="7936"/>
    <lineage>
        <taxon>Eukaryota</taxon>
        <taxon>Metazoa</taxon>
        <taxon>Chordata</taxon>
        <taxon>Craniata</taxon>
        <taxon>Vertebrata</taxon>
        <taxon>Euteleostomi</taxon>
        <taxon>Actinopterygii</taxon>
        <taxon>Neopterygii</taxon>
        <taxon>Teleostei</taxon>
        <taxon>Anguilliformes</taxon>
        <taxon>Anguillidae</taxon>
        <taxon>Anguilla</taxon>
    </lineage>
</organism>
<reference evidence="1" key="2">
    <citation type="journal article" date="2015" name="Fish Shellfish Immunol.">
        <title>Early steps in the European eel (Anguilla anguilla)-Vibrio vulnificus interaction in the gills: Role of the RtxA13 toxin.</title>
        <authorList>
            <person name="Callol A."/>
            <person name="Pajuelo D."/>
            <person name="Ebbesson L."/>
            <person name="Teles M."/>
            <person name="MacKenzie S."/>
            <person name="Amaro C."/>
        </authorList>
    </citation>
    <scope>NUCLEOTIDE SEQUENCE</scope>
</reference>
<evidence type="ECO:0000313" key="1">
    <source>
        <dbReference type="EMBL" id="JAH77839.1"/>
    </source>
</evidence>
<proteinExistence type="predicted"/>
<dbReference type="AlphaFoldDB" id="A0A0E9VI95"/>
<reference evidence="1" key="1">
    <citation type="submission" date="2014-11" db="EMBL/GenBank/DDBJ databases">
        <authorList>
            <person name="Amaro Gonzalez C."/>
        </authorList>
    </citation>
    <scope>NUCLEOTIDE SEQUENCE</scope>
</reference>
<accession>A0A0E9VI95</accession>
<sequence>MKFCMSNYRHDCLLQSHGNYPWIKLAFVHFASK</sequence>
<name>A0A0E9VI95_ANGAN</name>
<dbReference type="EMBL" id="GBXM01030738">
    <property type="protein sequence ID" value="JAH77839.1"/>
    <property type="molecule type" value="Transcribed_RNA"/>
</dbReference>
<protein>
    <submittedName>
        <fullName evidence="1">Uncharacterized protein</fullName>
    </submittedName>
</protein>